<evidence type="ECO:0000256" key="1">
    <source>
        <dbReference type="SAM" id="MobiDB-lite"/>
    </source>
</evidence>
<accession>A0A426YWR8</accession>
<evidence type="ECO:0000313" key="3">
    <source>
        <dbReference type="Proteomes" id="UP000287651"/>
    </source>
</evidence>
<comment type="caution">
    <text evidence="2">The sequence shown here is derived from an EMBL/GenBank/DDBJ whole genome shotgun (WGS) entry which is preliminary data.</text>
</comment>
<sequence>MEGINEEMEQKKITDEEKGERMGGIKEATVFLLLNSSTKLMLLSRSHPLRSPAGLPSLIKTIIECCQSSLDHLDSVGTASSRVTTLVNIPIGRAQLISPL</sequence>
<feature type="compositionally biased region" description="Basic and acidic residues" evidence="1">
    <location>
        <begin position="8"/>
        <end position="20"/>
    </location>
</feature>
<dbReference type="EMBL" id="AMZH03009746">
    <property type="protein sequence ID" value="RRT56172.1"/>
    <property type="molecule type" value="Genomic_DNA"/>
</dbReference>
<protein>
    <submittedName>
        <fullName evidence="2">Uncharacterized protein</fullName>
    </submittedName>
</protein>
<feature type="region of interest" description="Disordered" evidence="1">
    <location>
        <begin position="1"/>
        <end position="20"/>
    </location>
</feature>
<dbReference type="AlphaFoldDB" id="A0A426YWR8"/>
<organism evidence="2 3">
    <name type="scientific">Ensete ventricosum</name>
    <name type="common">Abyssinian banana</name>
    <name type="synonym">Musa ensete</name>
    <dbReference type="NCBI Taxonomy" id="4639"/>
    <lineage>
        <taxon>Eukaryota</taxon>
        <taxon>Viridiplantae</taxon>
        <taxon>Streptophyta</taxon>
        <taxon>Embryophyta</taxon>
        <taxon>Tracheophyta</taxon>
        <taxon>Spermatophyta</taxon>
        <taxon>Magnoliopsida</taxon>
        <taxon>Liliopsida</taxon>
        <taxon>Zingiberales</taxon>
        <taxon>Musaceae</taxon>
        <taxon>Ensete</taxon>
    </lineage>
</organism>
<dbReference type="Proteomes" id="UP000287651">
    <property type="component" value="Unassembled WGS sequence"/>
</dbReference>
<proteinExistence type="predicted"/>
<reference evidence="2 3" key="1">
    <citation type="journal article" date="2014" name="Agronomy (Basel)">
        <title>A Draft Genome Sequence for Ensete ventricosum, the Drought-Tolerant Tree Against Hunger.</title>
        <authorList>
            <person name="Harrison J."/>
            <person name="Moore K.A."/>
            <person name="Paszkiewicz K."/>
            <person name="Jones T."/>
            <person name="Grant M."/>
            <person name="Ambacheew D."/>
            <person name="Muzemil S."/>
            <person name="Studholme D.J."/>
        </authorList>
    </citation>
    <scope>NUCLEOTIDE SEQUENCE [LARGE SCALE GENOMIC DNA]</scope>
</reference>
<gene>
    <name evidence="2" type="ORF">B296_00048024</name>
</gene>
<name>A0A426YWR8_ENSVE</name>
<evidence type="ECO:0000313" key="2">
    <source>
        <dbReference type="EMBL" id="RRT56172.1"/>
    </source>
</evidence>